<keyword evidence="1" id="KW-0472">Membrane</keyword>
<organism evidence="2 3">
    <name type="scientific">Brevibacillus aydinogluensis</name>
    <dbReference type="NCBI Taxonomy" id="927786"/>
    <lineage>
        <taxon>Bacteria</taxon>
        <taxon>Bacillati</taxon>
        <taxon>Bacillota</taxon>
        <taxon>Bacilli</taxon>
        <taxon>Bacillales</taxon>
        <taxon>Paenibacillaceae</taxon>
        <taxon>Brevibacillus</taxon>
    </lineage>
</organism>
<dbReference type="Proteomes" id="UP001189619">
    <property type="component" value="Chromosome"/>
</dbReference>
<dbReference type="RefSeq" id="WP_212133464.1">
    <property type="nucleotide sequence ID" value="NZ_JAUSVZ010000043.1"/>
</dbReference>
<keyword evidence="1" id="KW-1133">Transmembrane helix</keyword>
<proteinExistence type="predicted"/>
<evidence type="ECO:0000313" key="3">
    <source>
        <dbReference type="Proteomes" id="UP001189619"/>
    </source>
</evidence>
<evidence type="ECO:0000256" key="1">
    <source>
        <dbReference type="SAM" id="Phobius"/>
    </source>
</evidence>
<sequence>MKKHIRLTFLVILLVIGSLVVYEFYQVKHNTSLLVKNIQLQLTKHDIGQFTKVTVHIIGEIPKGSTKLTIFADNRYLEFSPKSFQEENGITYEGQKAGGADTIFSLTPDFDGDLTISYLRKGEIYNPPLIYAYIESQIDSFLFRDTKVWSKIFELKG</sequence>
<dbReference type="KEGG" id="bayd:BSPP4475_01945"/>
<protein>
    <submittedName>
        <fullName evidence="2">Uncharacterized protein</fullName>
    </submittedName>
</protein>
<keyword evidence="1" id="KW-0812">Transmembrane</keyword>
<dbReference type="AlphaFoldDB" id="A0AA48M6A4"/>
<gene>
    <name evidence="2" type="ORF">BSPP4475_01945</name>
</gene>
<reference evidence="2" key="1">
    <citation type="submission" date="2023-07" db="EMBL/GenBank/DDBJ databases">
        <authorList>
            <person name="Ivanov I."/>
            <person name="Teneva D."/>
            <person name="Stoikov I."/>
        </authorList>
    </citation>
    <scope>NUCLEOTIDE SEQUENCE</scope>
    <source>
        <strain evidence="2">4475</strain>
    </source>
</reference>
<feature type="transmembrane region" description="Helical" evidence="1">
    <location>
        <begin position="7"/>
        <end position="25"/>
    </location>
</feature>
<evidence type="ECO:0000313" key="2">
    <source>
        <dbReference type="EMBL" id="CAJ1001087.1"/>
    </source>
</evidence>
<keyword evidence="3" id="KW-1185">Reference proteome</keyword>
<dbReference type="EMBL" id="OY569118">
    <property type="protein sequence ID" value="CAJ1001087.1"/>
    <property type="molecule type" value="Genomic_DNA"/>
</dbReference>
<accession>A0AA48M6A4</accession>
<name>A0AA48M6A4_9BACL</name>